<sequence length="549" mass="60756">MATRPALVSGHQPIADEGNAFDDDDECLHSNKKVKANDGTSRVCESSPGGLGSGEGSPNSEERWKLSYKEKVMGALTVGREIEMEENTEELDSDSDSDSGDEEDPTCPTIRLSRREKARLRSPWRRTLIVKMLGKRMSFRFMERKLRELWSVAGQVYVTDIGNDFFLARFTSEEDYKRALCEGPWMFADHYLTIRKWVPNFDPNAEKITKTMVWVHISDLPIEYYDKEFLRGVANRIGKIIKIDAATSSASRGKYAKLSVEVDLTKPLVSKFRLRRRLWRVVYEGLHLVCFKCGCYGHKDEECPSREGAKNGTHDNPMSVPGTGVEARDPVRPEVYTDYGPWMLVQKQNRRRNPVNPKVPQRGQEVPPAGEGSRFTALRDLNQDKEDEGDKDKEHLVGGVGGKENKKPNMGVNEVAPLHSAGSSKQMKKSGKASSAGNQVAKNLPKAPTSNYKENTPSGSGLQQMNSAIAPKVDRAGGCAEAIQSLMDTGGSEAHPLPLLDPQDLRGNNQNSCNSVIPETDPGASPMDFNVPTVGLSDMDVETPLCHSS</sequence>
<feature type="compositionally biased region" description="Polar residues" evidence="2">
    <location>
        <begin position="448"/>
        <end position="461"/>
    </location>
</feature>
<keyword evidence="1" id="KW-0862">Zinc</keyword>
<keyword evidence="1" id="KW-0479">Metal-binding</keyword>
<feature type="region of interest" description="Disordered" evidence="2">
    <location>
        <begin position="508"/>
        <end position="530"/>
    </location>
</feature>
<reference evidence="4" key="1">
    <citation type="submission" date="2022-02" db="EMBL/GenBank/DDBJ databases">
        <authorList>
            <person name="Henning P.M."/>
            <person name="McCubbin A.G."/>
            <person name="Shore J.S."/>
        </authorList>
    </citation>
    <scope>NUCLEOTIDE SEQUENCE</scope>
    <source>
        <strain evidence="4">F60SS</strain>
        <tissue evidence="4">Leaves</tissue>
    </source>
</reference>
<feature type="region of interest" description="Disordered" evidence="2">
    <location>
        <begin position="78"/>
        <end position="112"/>
    </location>
</feature>
<keyword evidence="1" id="KW-0863">Zinc-finger</keyword>
<dbReference type="OrthoDB" id="851886at2759"/>
<dbReference type="InterPro" id="IPR001878">
    <property type="entry name" value="Znf_CCHC"/>
</dbReference>
<dbReference type="AlphaFoldDB" id="A0A9Q0FL53"/>
<feature type="compositionally biased region" description="Polar residues" evidence="2">
    <location>
        <begin position="432"/>
        <end position="441"/>
    </location>
</feature>
<protein>
    <recommendedName>
        <fullName evidence="3">CCHC-type domain-containing protein</fullName>
    </recommendedName>
</protein>
<feature type="region of interest" description="Disordered" evidence="2">
    <location>
        <begin position="347"/>
        <end position="461"/>
    </location>
</feature>
<feature type="compositionally biased region" description="Basic and acidic residues" evidence="2">
    <location>
        <begin position="381"/>
        <end position="396"/>
    </location>
</feature>
<comment type="caution">
    <text evidence="4">The sequence shown here is derived from an EMBL/GenBank/DDBJ whole genome shotgun (WGS) entry which is preliminary data.</text>
</comment>
<organism evidence="4 5">
    <name type="scientific">Turnera subulata</name>
    <dbReference type="NCBI Taxonomy" id="218843"/>
    <lineage>
        <taxon>Eukaryota</taxon>
        <taxon>Viridiplantae</taxon>
        <taxon>Streptophyta</taxon>
        <taxon>Embryophyta</taxon>
        <taxon>Tracheophyta</taxon>
        <taxon>Spermatophyta</taxon>
        <taxon>Magnoliopsida</taxon>
        <taxon>eudicotyledons</taxon>
        <taxon>Gunneridae</taxon>
        <taxon>Pentapetalae</taxon>
        <taxon>rosids</taxon>
        <taxon>fabids</taxon>
        <taxon>Malpighiales</taxon>
        <taxon>Passifloraceae</taxon>
        <taxon>Turnera</taxon>
    </lineage>
</organism>
<dbReference type="PANTHER" id="PTHR31286">
    <property type="entry name" value="GLYCINE-RICH CELL WALL STRUCTURAL PROTEIN 1.8-LIKE"/>
    <property type="match status" value="1"/>
</dbReference>
<evidence type="ECO:0000313" key="4">
    <source>
        <dbReference type="EMBL" id="KAJ4833493.1"/>
    </source>
</evidence>
<dbReference type="InterPro" id="IPR025558">
    <property type="entry name" value="DUF4283"/>
</dbReference>
<evidence type="ECO:0000259" key="3">
    <source>
        <dbReference type="PROSITE" id="PS50158"/>
    </source>
</evidence>
<dbReference type="GO" id="GO:0008270">
    <property type="term" value="F:zinc ion binding"/>
    <property type="evidence" value="ECO:0007669"/>
    <property type="project" value="UniProtKB-KW"/>
</dbReference>
<feature type="domain" description="CCHC-type" evidence="3">
    <location>
        <begin position="290"/>
        <end position="305"/>
    </location>
</feature>
<evidence type="ECO:0000256" key="1">
    <source>
        <dbReference type="PROSITE-ProRule" id="PRU00047"/>
    </source>
</evidence>
<dbReference type="InterPro" id="IPR040256">
    <property type="entry name" value="At4g02000-like"/>
</dbReference>
<evidence type="ECO:0000313" key="5">
    <source>
        <dbReference type="Proteomes" id="UP001141552"/>
    </source>
</evidence>
<proteinExistence type="predicted"/>
<feature type="compositionally biased region" description="Polar residues" evidence="2">
    <location>
        <begin position="508"/>
        <end position="517"/>
    </location>
</feature>
<keyword evidence="5" id="KW-1185">Reference proteome</keyword>
<dbReference type="PROSITE" id="PS50158">
    <property type="entry name" value="ZF_CCHC"/>
    <property type="match status" value="1"/>
</dbReference>
<dbReference type="Pfam" id="PF14111">
    <property type="entry name" value="DUF4283"/>
    <property type="match status" value="1"/>
</dbReference>
<dbReference type="PANTHER" id="PTHR31286:SF99">
    <property type="entry name" value="DUF4283 DOMAIN-CONTAINING PROTEIN"/>
    <property type="match status" value="1"/>
</dbReference>
<reference evidence="4" key="2">
    <citation type="journal article" date="2023" name="Plants (Basel)">
        <title>Annotation of the Turnera subulata (Passifloraceae) Draft Genome Reveals the S-Locus Evolved after the Divergence of Turneroideae from Passifloroideae in a Stepwise Manner.</title>
        <authorList>
            <person name="Henning P.M."/>
            <person name="Roalson E.H."/>
            <person name="Mir W."/>
            <person name="McCubbin A.G."/>
            <person name="Shore J.S."/>
        </authorList>
    </citation>
    <scope>NUCLEOTIDE SEQUENCE</scope>
    <source>
        <strain evidence="4">F60SS</strain>
    </source>
</reference>
<feature type="region of interest" description="Disordered" evidence="2">
    <location>
        <begin position="306"/>
        <end position="328"/>
    </location>
</feature>
<dbReference type="EMBL" id="JAKUCV010004931">
    <property type="protein sequence ID" value="KAJ4833493.1"/>
    <property type="molecule type" value="Genomic_DNA"/>
</dbReference>
<gene>
    <name evidence="4" type="ORF">Tsubulata_006664</name>
</gene>
<evidence type="ECO:0000256" key="2">
    <source>
        <dbReference type="SAM" id="MobiDB-lite"/>
    </source>
</evidence>
<name>A0A9Q0FL53_9ROSI</name>
<feature type="compositionally biased region" description="Acidic residues" evidence="2">
    <location>
        <begin position="83"/>
        <end position="105"/>
    </location>
</feature>
<feature type="region of interest" description="Disordered" evidence="2">
    <location>
        <begin position="1"/>
        <end position="64"/>
    </location>
</feature>
<accession>A0A9Q0FL53</accession>
<dbReference type="GO" id="GO:0003676">
    <property type="term" value="F:nucleic acid binding"/>
    <property type="evidence" value="ECO:0007669"/>
    <property type="project" value="InterPro"/>
</dbReference>
<dbReference type="Proteomes" id="UP001141552">
    <property type="component" value="Unassembled WGS sequence"/>
</dbReference>